<accession>A0A0E0GU59</accession>
<evidence type="ECO:0000256" key="1">
    <source>
        <dbReference type="SAM" id="MobiDB-lite"/>
    </source>
</evidence>
<reference evidence="2" key="1">
    <citation type="submission" date="2015-04" db="UniProtKB">
        <authorList>
            <consortium name="EnsemblPlants"/>
        </authorList>
    </citation>
    <scope>IDENTIFICATION</scope>
    <source>
        <strain evidence="2">SL10</strain>
    </source>
</reference>
<dbReference type="EnsemblPlants" id="ONIVA03G36630.1">
    <property type="protein sequence ID" value="ONIVA03G36630.1"/>
    <property type="gene ID" value="ONIVA03G36630"/>
</dbReference>
<dbReference type="eggNOG" id="ENOG502QRE7">
    <property type="taxonomic scope" value="Eukaryota"/>
</dbReference>
<reference evidence="2" key="2">
    <citation type="submission" date="2018-04" db="EMBL/GenBank/DDBJ databases">
        <title>OnivRS2 (Oryza nivara Reference Sequence Version 2).</title>
        <authorList>
            <person name="Zhang J."/>
            <person name="Kudrna D."/>
            <person name="Lee S."/>
            <person name="Talag J."/>
            <person name="Rajasekar S."/>
            <person name="Welchert J."/>
            <person name="Hsing Y.-I."/>
            <person name="Wing R.A."/>
        </authorList>
    </citation>
    <scope>NUCLEOTIDE SEQUENCE [LARGE SCALE GENOMIC DNA]</scope>
    <source>
        <strain evidence="2">SL10</strain>
    </source>
</reference>
<dbReference type="AlphaFoldDB" id="A0A0E0GU59"/>
<dbReference type="HOGENOM" id="CLU_441034_0_0_1"/>
<proteinExistence type="predicted"/>
<dbReference type="Proteomes" id="UP000006591">
    <property type="component" value="Chromosome 3"/>
</dbReference>
<dbReference type="PANTHER" id="PTHR21277:SF46">
    <property type="entry name" value="EXPRESSED PROTEIN"/>
    <property type="match status" value="1"/>
</dbReference>
<evidence type="ECO:0000313" key="2">
    <source>
        <dbReference type="EnsemblPlants" id="ONIVA03G36630.1"/>
    </source>
</evidence>
<dbReference type="Gramene" id="ONIVA03G36630.1">
    <property type="protein sequence ID" value="ONIVA03G36630.1"/>
    <property type="gene ID" value="ONIVA03G36630"/>
</dbReference>
<sequence length="620" mass="67348">MATSRKLARVDIAELKQRLVKRLGRQRAGQYFAHLTRLLNLKLTKVEFDKLCYATIGRENIALHNALIRGIISNALSGVPPPSRQAVTGQSGTTTAPSGQCVGIALPSARNVGAVVDSGDGDFARERAVAGKVLSVEDGEEVEQVRSAPCVQSRSPITAPLGISTTPSYGARTRRLDDPMVSCYDSHHLLDTGSLFKGLQRRLESDGIGVSVQGVEVLNRGLDEFLRRLIKPCMELSRSRSSGRRVTKGNAMFAARMNGLQQANHGHCTTLQDFAVAMESDPHLLGTNWPTQLEKIQATSFGFPIARAAFRREEEEEMATSRKLARVDIAELKQRLVKRLGRQRAGQYFAHLTRLLNLKLTKVEFDKLCYATIGRENIALHNALIRGIISNALSGVPPPSRQAVTGQSGTTTAPSGQCVGIALPSARNVGAVVDSGDGDFARERAVAGKVLSVEDGEEVEQVRSAPCVQSRSPITAPLGISTTPSYGARTRRLDDPMVSCYDSHHLLDTGSLFKGLQRRLESDGIGVSVQGVEVLNRGLDEFLRRLIKPCMELSRSRSSGRRVTKGNAMFAARMNGLQQANHGHCTTLQDFAVAMESDPHLLGTNWPTQLEKIQATSFGE</sequence>
<name>A0A0E0GU59_ORYNI</name>
<dbReference type="GO" id="GO:0000124">
    <property type="term" value="C:SAGA complex"/>
    <property type="evidence" value="ECO:0007669"/>
    <property type="project" value="TreeGrafter"/>
</dbReference>
<dbReference type="Pfam" id="PF12767">
    <property type="entry name" value="SAGA-Tad1"/>
    <property type="match status" value="2"/>
</dbReference>
<protein>
    <submittedName>
        <fullName evidence="2">Uncharacterized protein</fullName>
    </submittedName>
</protein>
<keyword evidence="3" id="KW-1185">Reference proteome</keyword>
<feature type="region of interest" description="Disordered" evidence="1">
    <location>
        <begin position="396"/>
        <end position="416"/>
    </location>
</feature>
<evidence type="ECO:0000313" key="3">
    <source>
        <dbReference type="Proteomes" id="UP000006591"/>
    </source>
</evidence>
<feature type="compositionally biased region" description="Polar residues" evidence="1">
    <location>
        <begin position="402"/>
        <end position="415"/>
    </location>
</feature>
<dbReference type="STRING" id="4536.A0A0E0GU59"/>
<dbReference type="InterPro" id="IPR024738">
    <property type="entry name" value="Hfi1/Tada1"/>
</dbReference>
<dbReference type="GO" id="GO:0003713">
    <property type="term" value="F:transcription coactivator activity"/>
    <property type="evidence" value="ECO:0007669"/>
    <property type="project" value="TreeGrafter"/>
</dbReference>
<dbReference type="GO" id="GO:0006357">
    <property type="term" value="P:regulation of transcription by RNA polymerase II"/>
    <property type="evidence" value="ECO:0007669"/>
    <property type="project" value="TreeGrafter"/>
</dbReference>
<dbReference type="OMA" id="NKVINGM"/>
<dbReference type="PANTHER" id="PTHR21277">
    <property type="entry name" value="TRANSCRIPTIONAL ADAPTER 1"/>
    <property type="match status" value="1"/>
</dbReference>
<organism evidence="2">
    <name type="scientific">Oryza nivara</name>
    <name type="common">Indian wild rice</name>
    <name type="synonym">Oryza sativa f. spontanea</name>
    <dbReference type="NCBI Taxonomy" id="4536"/>
    <lineage>
        <taxon>Eukaryota</taxon>
        <taxon>Viridiplantae</taxon>
        <taxon>Streptophyta</taxon>
        <taxon>Embryophyta</taxon>
        <taxon>Tracheophyta</taxon>
        <taxon>Spermatophyta</taxon>
        <taxon>Magnoliopsida</taxon>
        <taxon>Liliopsida</taxon>
        <taxon>Poales</taxon>
        <taxon>Poaceae</taxon>
        <taxon>BOP clade</taxon>
        <taxon>Oryzoideae</taxon>
        <taxon>Oryzeae</taxon>
        <taxon>Oryzinae</taxon>
        <taxon>Oryza</taxon>
    </lineage>
</organism>